<dbReference type="EMBL" id="KN822104">
    <property type="protein sequence ID" value="KIM57230.1"/>
    <property type="molecule type" value="Genomic_DNA"/>
</dbReference>
<dbReference type="HOGENOM" id="CLU_005726_8_1_1"/>
<dbReference type="PANTHER" id="PTHR35871:SF1">
    <property type="entry name" value="CXC1-LIKE CYSTEINE CLUSTER ASSOCIATED WITH KDZ TRANSPOSASES DOMAIN-CONTAINING PROTEIN"/>
    <property type="match status" value="1"/>
</dbReference>
<dbReference type="Gene3D" id="3.30.420.10">
    <property type="entry name" value="Ribonuclease H-like superfamily/Ribonuclease H"/>
    <property type="match status" value="1"/>
</dbReference>
<dbReference type="AlphaFoldDB" id="A0A0C3D922"/>
<dbReference type="PANTHER" id="PTHR35871">
    <property type="entry name" value="EXPRESSED PROTEIN"/>
    <property type="match status" value="1"/>
</dbReference>
<dbReference type="InterPro" id="IPR036397">
    <property type="entry name" value="RNaseH_sf"/>
</dbReference>
<evidence type="ECO:0000313" key="1">
    <source>
        <dbReference type="EMBL" id="KIM57230.1"/>
    </source>
</evidence>
<reference evidence="2" key="2">
    <citation type="submission" date="2015-01" db="EMBL/GenBank/DDBJ databases">
        <title>Evolutionary Origins and Diversification of the Mycorrhizal Mutualists.</title>
        <authorList>
            <consortium name="DOE Joint Genome Institute"/>
            <consortium name="Mycorrhizal Genomics Consortium"/>
            <person name="Kohler A."/>
            <person name="Kuo A."/>
            <person name="Nagy L.G."/>
            <person name="Floudas D."/>
            <person name="Copeland A."/>
            <person name="Barry K.W."/>
            <person name="Cichocki N."/>
            <person name="Veneault-Fourrey C."/>
            <person name="LaButti K."/>
            <person name="Lindquist E.A."/>
            <person name="Lipzen A."/>
            <person name="Lundell T."/>
            <person name="Morin E."/>
            <person name="Murat C."/>
            <person name="Riley R."/>
            <person name="Ohm R."/>
            <person name="Sun H."/>
            <person name="Tunlid A."/>
            <person name="Henrissat B."/>
            <person name="Grigoriev I.V."/>
            <person name="Hibbett D.S."/>
            <person name="Martin F."/>
        </authorList>
    </citation>
    <scope>NUCLEOTIDE SEQUENCE [LARGE SCALE GENOMIC DNA]</scope>
    <source>
        <strain evidence="2">Foug A</strain>
    </source>
</reference>
<dbReference type="InParanoid" id="A0A0C3D922"/>
<accession>A0A0C3D922</accession>
<gene>
    <name evidence="1" type="ORF">SCLCIDRAFT_131076</name>
</gene>
<reference evidence="1 2" key="1">
    <citation type="submission" date="2014-04" db="EMBL/GenBank/DDBJ databases">
        <authorList>
            <consortium name="DOE Joint Genome Institute"/>
            <person name="Kuo A."/>
            <person name="Kohler A."/>
            <person name="Nagy L.G."/>
            <person name="Floudas D."/>
            <person name="Copeland A."/>
            <person name="Barry K.W."/>
            <person name="Cichocki N."/>
            <person name="Veneault-Fourrey C."/>
            <person name="LaButti K."/>
            <person name="Lindquist E.A."/>
            <person name="Lipzen A."/>
            <person name="Lundell T."/>
            <person name="Morin E."/>
            <person name="Murat C."/>
            <person name="Sun H."/>
            <person name="Tunlid A."/>
            <person name="Henrissat B."/>
            <person name="Grigoriev I.V."/>
            <person name="Hibbett D.S."/>
            <person name="Martin F."/>
            <person name="Nordberg H.P."/>
            <person name="Cantor M.N."/>
            <person name="Hua S.X."/>
        </authorList>
    </citation>
    <scope>NUCLEOTIDE SEQUENCE [LARGE SCALE GENOMIC DNA]</scope>
    <source>
        <strain evidence="1 2">Foug A</strain>
    </source>
</reference>
<dbReference type="OrthoDB" id="2449121at2759"/>
<name>A0A0C3D922_9AGAM</name>
<organism evidence="1 2">
    <name type="scientific">Scleroderma citrinum Foug A</name>
    <dbReference type="NCBI Taxonomy" id="1036808"/>
    <lineage>
        <taxon>Eukaryota</taxon>
        <taxon>Fungi</taxon>
        <taxon>Dikarya</taxon>
        <taxon>Basidiomycota</taxon>
        <taxon>Agaricomycotina</taxon>
        <taxon>Agaricomycetes</taxon>
        <taxon>Agaricomycetidae</taxon>
        <taxon>Boletales</taxon>
        <taxon>Sclerodermatineae</taxon>
        <taxon>Sclerodermataceae</taxon>
        <taxon>Scleroderma</taxon>
    </lineage>
</organism>
<keyword evidence="2" id="KW-1185">Reference proteome</keyword>
<dbReference type="Proteomes" id="UP000053989">
    <property type="component" value="Unassembled WGS sequence"/>
</dbReference>
<dbReference type="GO" id="GO:0003676">
    <property type="term" value="F:nucleic acid binding"/>
    <property type="evidence" value="ECO:0007669"/>
    <property type="project" value="InterPro"/>
</dbReference>
<evidence type="ECO:0008006" key="3">
    <source>
        <dbReference type="Google" id="ProtNLM"/>
    </source>
</evidence>
<evidence type="ECO:0000313" key="2">
    <source>
        <dbReference type="Proteomes" id="UP000053989"/>
    </source>
</evidence>
<dbReference type="STRING" id="1036808.A0A0C3D922"/>
<proteinExistence type="predicted"/>
<protein>
    <recommendedName>
        <fullName evidence="3">Tc1-like transposase DDE domain-containing protein</fullName>
    </recommendedName>
</protein>
<sequence length="136" mass="15858">ATACCNKRILECQPDFQAQKSLVQETIEDAGHLCIFLPKFHCELNFIEFFWGKAKKYIRDNCDGTLKKNLPLALQSVQLSTIRLWEHRMHQWMNAYRAGLDTKAAQIQVKEFSSKRYKSHQRVPEAVAQSLDFQIQ</sequence>
<feature type="non-terminal residue" evidence="1">
    <location>
        <position position="1"/>
    </location>
</feature>